<feature type="active site" description="Charge relay system" evidence="7 8">
    <location>
        <position position="241"/>
    </location>
</feature>
<gene>
    <name evidence="12" type="ORF">ET996_00240</name>
</gene>
<dbReference type="AlphaFoldDB" id="A0A4Q9KQF3"/>
<keyword evidence="2" id="KW-0964">Secreted</keyword>
<feature type="chain" id="PRO_5020412513" description="Peptidase S8" evidence="9">
    <location>
        <begin position="32"/>
        <end position="742"/>
    </location>
</feature>
<evidence type="ECO:0000256" key="8">
    <source>
        <dbReference type="PROSITE-ProRule" id="PRU01240"/>
    </source>
</evidence>
<keyword evidence="6 8" id="KW-0720">Serine protease</keyword>
<feature type="domain" description="Peptidase S8/S53" evidence="10">
    <location>
        <begin position="180"/>
        <end position="614"/>
    </location>
</feature>
<dbReference type="InterPro" id="IPR034213">
    <property type="entry name" value="S8_Vpr-like"/>
</dbReference>
<evidence type="ECO:0008006" key="14">
    <source>
        <dbReference type="Google" id="ProtNLM"/>
    </source>
</evidence>
<name>A0A4Q9KQF3_PROTD</name>
<dbReference type="PROSITE" id="PS00136">
    <property type="entry name" value="SUBTILASE_ASP"/>
    <property type="match status" value="1"/>
</dbReference>
<proteinExistence type="inferred from homology"/>
<feature type="domain" description="PA" evidence="11">
    <location>
        <begin position="417"/>
        <end position="495"/>
    </location>
</feature>
<dbReference type="CDD" id="cd07474">
    <property type="entry name" value="Peptidases_S8_subtilisin_Vpr-like"/>
    <property type="match status" value="1"/>
</dbReference>
<protein>
    <recommendedName>
        <fullName evidence="14">Peptidase S8</fullName>
    </recommendedName>
</protein>
<dbReference type="PROSITE" id="PS51892">
    <property type="entry name" value="SUBTILASE"/>
    <property type="match status" value="1"/>
</dbReference>
<dbReference type="OrthoDB" id="614750at2"/>
<evidence type="ECO:0000256" key="7">
    <source>
        <dbReference type="PIRSR" id="PIRSR615500-1"/>
    </source>
</evidence>
<evidence type="ECO:0000256" key="3">
    <source>
        <dbReference type="ARBA" id="ARBA00022670"/>
    </source>
</evidence>
<dbReference type="InterPro" id="IPR023827">
    <property type="entry name" value="Peptidase_S8_Asp-AS"/>
</dbReference>
<accession>A0A4Q9KQF3</accession>
<dbReference type="InterPro" id="IPR036852">
    <property type="entry name" value="Peptidase_S8/S53_dom_sf"/>
</dbReference>
<keyword evidence="13" id="KW-1185">Reference proteome</keyword>
<dbReference type="RefSeq" id="WP_131170552.1">
    <property type="nucleotide sequence ID" value="NZ_FXTL01000001.1"/>
</dbReference>
<dbReference type="InterPro" id="IPR013783">
    <property type="entry name" value="Ig-like_fold"/>
</dbReference>
<dbReference type="SUPFAM" id="SSF52743">
    <property type="entry name" value="Subtilisin-like"/>
    <property type="match status" value="1"/>
</dbReference>
<dbReference type="Pfam" id="PF02225">
    <property type="entry name" value="PA"/>
    <property type="match status" value="1"/>
</dbReference>
<evidence type="ECO:0000256" key="6">
    <source>
        <dbReference type="ARBA" id="ARBA00022825"/>
    </source>
</evidence>
<comment type="similarity">
    <text evidence="1 8">Belongs to the peptidase S8 family.</text>
</comment>
<evidence type="ECO:0000256" key="1">
    <source>
        <dbReference type="ARBA" id="ARBA00011073"/>
    </source>
</evidence>
<dbReference type="PANTHER" id="PTHR10795">
    <property type="entry name" value="PROPROTEIN CONVERTASE SUBTILISIN/KEXIN"/>
    <property type="match status" value="1"/>
</dbReference>
<keyword evidence="5 8" id="KW-0378">Hydrolase</keyword>
<dbReference type="Gene3D" id="2.60.40.10">
    <property type="entry name" value="Immunoglobulins"/>
    <property type="match status" value="1"/>
</dbReference>
<feature type="signal peptide" evidence="9">
    <location>
        <begin position="1"/>
        <end position="31"/>
    </location>
</feature>
<dbReference type="Proteomes" id="UP000291933">
    <property type="component" value="Unassembled WGS sequence"/>
</dbReference>
<dbReference type="InterPro" id="IPR045051">
    <property type="entry name" value="SBT"/>
</dbReference>
<dbReference type="Gene3D" id="3.50.30.30">
    <property type="match status" value="1"/>
</dbReference>
<keyword evidence="3 8" id="KW-0645">Protease</keyword>
<dbReference type="CDD" id="cd04818">
    <property type="entry name" value="PA_subtilisin_1"/>
    <property type="match status" value="1"/>
</dbReference>
<dbReference type="InterPro" id="IPR046450">
    <property type="entry name" value="PA_dom_sf"/>
</dbReference>
<comment type="caution">
    <text evidence="12">The sequence shown here is derived from an EMBL/GenBank/DDBJ whole genome shotgun (WGS) entry which is preliminary data.</text>
</comment>
<dbReference type="InterPro" id="IPR015500">
    <property type="entry name" value="Peptidase_S8_subtilisin-rel"/>
</dbReference>
<reference evidence="12 13" key="1">
    <citation type="submission" date="2019-01" db="EMBL/GenBank/DDBJ databases">
        <title>Lactibacter flavus gen. nov., sp. nov., a novel bacterium of the family Propionibacteriaceae isolated from raw milk and dairy products.</title>
        <authorList>
            <person name="Huptas C."/>
            <person name="Wenning M."/>
            <person name="Breitenwieser F."/>
            <person name="Doll E."/>
            <person name="Von Neubeck M."/>
            <person name="Busse H.-J."/>
            <person name="Scherer S."/>
        </authorList>
    </citation>
    <scope>NUCLEOTIDE SEQUENCE [LARGE SCALE GENOMIC DNA]</scope>
    <source>
        <strain evidence="12 13">DSM 22130</strain>
    </source>
</reference>
<evidence type="ECO:0000313" key="13">
    <source>
        <dbReference type="Proteomes" id="UP000291933"/>
    </source>
</evidence>
<dbReference type="InterPro" id="IPR000209">
    <property type="entry name" value="Peptidase_S8/S53_dom"/>
</dbReference>
<sequence>MSTLRLTRRLATIVASGALLVSGLTALPAQAFNPNTDAPAGPGQDATRATILLASDPVATSASVTKKNGKVDLNAAATKAVRAQLNEQRNALKKWLQSNAPKAKVTGEFDVALNAVTVTLNGTGIGVLRTAPGVAAVEYEAIYTPQAVDPDLALVKGVQAWQQSNFATSGTNPSGWAGFGIKVGVVDTGIDFTHPCFNDAGFPATTQLGDTRFTNNKVIAARVFNNKIQQNKVTAQAIQSHGTHVAGTIGCNLLTPAAVSGVAIPYAPSGVAPGVQLGSYNVFPANIEDARSEDIFKALQAAAEDGMDVINMSLGGGAKGTNDLDSQAVNNLDKAGIVVAVANGNEGPGYFTAGSPGTAERALTAGASAVGHFVGLRVTGTNVDASAATGEFGVPTAPVTAPVAALAPSQESNGLTYDPGAGCAALPAGSLTGKIALISRGVCTFSNKVFNAEKAGAVAAIVINNVAGDPTAMASDPLFPTTIPAVMVGQDDKAQLVAAAGSAITIQSDLSYFRHPQYDNILAGFSSWGPTTVDLQIKPDVVAPGVNVLSSVPMHTCTDKVVGCWAFFSGTSMATPHLAGMAAVVRDVHPDWAPWQVRSAIINTSIQDGVLDTKTGKVVERDVMKVGSGRADLVASLNATVALSRPSVSFGGVPKGSTAPRTQQVTVTNLTASTMTLPVTVGEKQGSGSFGVDKSSITLAPGGSATLTISYANAAGSHANSMSQAQLHLGDAAHAALWGMSK</sequence>
<organism evidence="12 13">
    <name type="scientific">Propioniciclava tarda</name>
    <dbReference type="NCBI Taxonomy" id="433330"/>
    <lineage>
        <taxon>Bacteria</taxon>
        <taxon>Bacillati</taxon>
        <taxon>Actinomycetota</taxon>
        <taxon>Actinomycetes</taxon>
        <taxon>Propionibacteriales</taxon>
        <taxon>Propionibacteriaceae</taxon>
        <taxon>Propioniciclava</taxon>
    </lineage>
</organism>
<dbReference type="GO" id="GO:0004252">
    <property type="term" value="F:serine-type endopeptidase activity"/>
    <property type="evidence" value="ECO:0007669"/>
    <property type="project" value="UniProtKB-UniRule"/>
</dbReference>
<feature type="active site" description="Charge relay system" evidence="7 8">
    <location>
        <position position="187"/>
    </location>
</feature>
<evidence type="ECO:0000256" key="2">
    <source>
        <dbReference type="ARBA" id="ARBA00022525"/>
    </source>
</evidence>
<dbReference type="GO" id="GO:0005975">
    <property type="term" value="P:carbohydrate metabolic process"/>
    <property type="evidence" value="ECO:0007669"/>
    <property type="project" value="UniProtKB-ARBA"/>
</dbReference>
<evidence type="ECO:0000259" key="10">
    <source>
        <dbReference type="Pfam" id="PF00082"/>
    </source>
</evidence>
<keyword evidence="4 9" id="KW-0732">Signal</keyword>
<dbReference type="InterPro" id="IPR003137">
    <property type="entry name" value="PA_domain"/>
</dbReference>
<dbReference type="PRINTS" id="PR00723">
    <property type="entry name" value="SUBTILISIN"/>
</dbReference>
<dbReference type="EMBL" id="SDMR01000001">
    <property type="protein sequence ID" value="TBT96139.1"/>
    <property type="molecule type" value="Genomic_DNA"/>
</dbReference>
<evidence type="ECO:0000256" key="4">
    <source>
        <dbReference type="ARBA" id="ARBA00022729"/>
    </source>
</evidence>
<feature type="active site" description="Charge relay system" evidence="7 8">
    <location>
        <position position="572"/>
    </location>
</feature>
<evidence type="ECO:0000259" key="11">
    <source>
        <dbReference type="Pfam" id="PF02225"/>
    </source>
</evidence>
<evidence type="ECO:0000256" key="5">
    <source>
        <dbReference type="ARBA" id="ARBA00022801"/>
    </source>
</evidence>
<dbReference type="GO" id="GO:0006508">
    <property type="term" value="P:proteolysis"/>
    <property type="evidence" value="ECO:0007669"/>
    <property type="project" value="UniProtKB-KW"/>
</dbReference>
<dbReference type="SUPFAM" id="SSF52025">
    <property type="entry name" value="PA domain"/>
    <property type="match status" value="1"/>
</dbReference>
<evidence type="ECO:0000256" key="9">
    <source>
        <dbReference type="SAM" id="SignalP"/>
    </source>
</evidence>
<dbReference type="Pfam" id="PF00082">
    <property type="entry name" value="Peptidase_S8"/>
    <property type="match status" value="1"/>
</dbReference>
<dbReference type="Gene3D" id="3.40.50.200">
    <property type="entry name" value="Peptidase S8/S53 domain"/>
    <property type="match status" value="1"/>
</dbReference>
<evidence type="ECO:0000313" key="12">
    <source>
        <dbReference type="EMBL" id="TBT96139.1"/>
    </source>
</evidence>